<sequence>MKMTTATPMMMMMRVITLVTKKTALLWPFVEALLILTFMLSVAIAVVMWYGKRHRDRHERYNVPERERIYPIFLIDRDVPDGKACAKERYLNMEEFILFTILFRTVREFKPLTCKDDLGWYHYVYHISGCVLRDILWPDKEKEEEEEDINNVGSTTFLILKAISSHEKNQLYIDYVYELRKGEFDIIHNANVRGDTKWMIQNVDDLLGDVHIVKK</sequence>
<reference evidence="2" key="1">
    <citation type="submission" date="2022-10" db="EMBL/GenBank/DDBJ databases">
        <title>Genome sequences of endogenous nimaviruses in decapod crustaceans.</title>
        <authorList>
            <person name="Kawato S."/>
            <person name="Nozaki R."/>
            <person name="Kondo H."/>
            <person name="Hirono I."/>
        </authorList>
    </citation>
    <scope>NUCLEOTIDE SEQUENCE</scope>
    <source>
        <strain evidence="2">Kagawa2020</strain>
    </source>
</reference>
<accession>A0A9C7BMD1</accession>
<proteinExistence type="predicted"/>
<evidence type="ECO:0000313" key="2">
    <source>
        <dbReference type="EMBL" id="BDT62253.1"/>
    </source>
</evidence>
<protein>
    <submittedName>
        <fullName evidence="2">Wsv021-like protein</fullName>
    </submittedName>
</protein>
<keyword evidence="1" id="KW-1133">Transmembrane helix</keyword>
<organism evidence="2">
    <name type="scientific">Penaeus semisulcatus majanivirus</name>
    <dbReference type="NCBI Taxonomy" id="2984274"/>
    <lineage>
        <taxon>Viruses</taxon>
        <taxon>Viruses incertae sedis</taxon>
        <taxon>Naldaviricetes</taxon>
        <taxon>Nimaviridae</taxon>
    </lineage>
</organism>
<keyword evidence="1" id="KW-0472">Membrane</keyword>
<feature type="transmembrane region" description="Helical" evidence="1">
    <location>
        <begin position="34"/>
        <end position="51"/>
    </location>
</feature>
<dbReference type="EMBL" id="LC738873">
    <property type="protein sequence ID" value="BDT62253.1"/>
    <property type="molecule type" value="Genomic_DNA"/>
</dbReference>
<keyword evidence="1" id="KW-0812">Transmembrane</keyword>
<name>A0A9C7BMD1_9VIRU</name>
<evidence type="ECO:0000256" key="1">
    <source>
        <dbReference type="SAM" id="Phobius"/>
    </source>
</evidence>